<dbReference type="GO" id="GO:0006886">
    <property type="term" value="P:intracellular protein transport"/>
    <property type="evidence" value="ECO:0007669"/>
    <property type="project" value="InterPro"/>
</dbReference>
<reference evidence="4 5" key="1">
    <citation type="submission" date="2019-01" db="EMBL/GenBank/DDBJ databases">
        <authorList>
            <person name="Sayadi A."/>
        </authorList>
    </citation>
    <scope>NUCLEOTIDE SEQUENCE [LARGE SCALE GENOMIC DNA]</scope>
</reference>
<dbReference type="PANTHER" id="PTHR13768">
    <property type="entry name" value="SOLUBLE NSF ATTACHMENT PROTEIN SNAP"/>
    <property type="match status" value="1"/>
</dbReference>
<accession>A0A653D0I9</accession>
<dbReference type="InterPro" id="IPR011990">
    <property type="entry name" value="TPR-like_helical_dom_sf"/>
</dbReference>
<dbReference type="PANTHER" id="PTHR13768:SF8">
    <property type="entry name" value="ALPHA-SOLUBLE NSF ATTACHMENT PROTEIN"/>
    <property type="match status" value="1"/>
</dbReference>
<dbReference type="GO" id="GO:0005483">
    <property type="term" value="F:soluble NSF attachment protein activity"/>
    <property type="evidence" value="ECO:0007669"/>
    <property type="project" value="TreeGrafter"/>
</dbReference>
<dbReference type="Proteomes" id="UP000410492">
    <property type="component" value="Unassembled WGS sequence"/>
</dbReference>
<dbReference type="SUPFAM" id="SSF48452">
    <property type="entry name" value="TPR-like"/>
    <property type="match status" value="1"/>
</dbReference>
<name>A0A653D0I9_CALMS</name>
<dbReference type="Pfam" id="PF14938">
    <property type="entry name" value="SNAP"/>
    <property type="match status" value="1"/>
</dbReference>
<sequence length="195" mass="22889">AIKCLLKAAGLESELGRLTLAGKHHQTVAELYENEEVDYENAVSHYEQAAVYFCFQDEHALANHCLEKVAHYAVYYENYEKGLRVYKELARRALKNNHLLYNTKEYFFKAALCDLAISVASTRQALEVYCRLYPGFKDTREYDLLLTLMGHIELQNVEGYEDTLRMYDSISRLNQFYIINLLRIKKRYFNSPILY</sequence>
<dbReference type="OrthoDB" id="9984275at2759"/>
<gene>
    <name evidence="4" type="ORF">CALMAC_LOCUS13254</name>
</gene>
<dbReference type="Gene3D" id="1.25.40.10">
    <property type="entry name" value="Tetratricopeptide repeat domain"/>
    <property type="match status" value="1"/>
</dbReference>
<evidence type="ECO:0000256" key="3">
    <source>
        <dbReference type="ARBA" id="ARBA00022927"/>
    </source>
</evidence>
<dbReference type="EMBL" id="CAACVG010009522">
    <property type="protein sequence ID" value="VEN53461.1"/>
    <property type="molecule type" value="Genomic_DNA"/>
</dbReference>
<dbReference type="InterPro" id="IPR000744">
    <property type="entry name" value="NSF_attach"/>
</dbReference>
<keyword evidence="2" id="KW-0813">Transport</keyword>
<evidence type="ECO:0000256" key="2">
    <source>
        <dbReference type="ARBA" id="ARBA00022448"/>
    </source>
</evidence>
<protein>
    <recommendedName>
        <fullName evidence="6">Rapsyn myristoylation/linker region N-terminal domain-containing protein</fullName>
    </recommendedName>
</protein>
<dbReference type="GO" id="GO:0035494">
    <property type="term" value="P:SNARE complex disassembly"/>
    <property type="evidence" value="ECO:0007669"/>
    <property type="project" value="TreeGrafter"/>
</dbReference>
<evidence type="ECO:0000313" key="5">
    <source>
        <dbReference type="Proteomes" id="UP000410492"/>
    </source>
</evidence>
<dbReference type="GO" id="GO:0019905">
    <property type="term" value="F:syntaxin binding"/>
    <property type="evidence" value="ECO:0007669"/>
    <property type="project" value="TreeGrafter"/>
</dbReference>
<dbReference type="GO" id="GO:0031201">
    <property type="term" value="C:SNARE complex"/>
    <property type="evidence" value="ECO:0007669"/>
    <property type="project" value="TreeGrafter"/>
</dbReference>
<dbReference type="AlphaFoldDB" id="A0A653D0I9"/>
<keyword evidence="3" id="KW-0653">Protein transport</keyword>
<proteinExistence type="inferred from homology"/>
<evidence type="ECO:0000256" key="1">
    <source>
        <dbReference type="ARBA" id="ARBA00010050"/>
    </source>
</evidence>
<organism evidence="4 5">
    <name type="scientific">Callosobruchus maculatus</name>
    <name type="common">Southern cowpea weevil</name>
    <name type="synonym">Pulse bruchid</name>
    <dbReference type="NCBI Taxonomy" id="64391"/>
    <lineage>
        <taxon>Eukaryota</taxon>
        <taxon>Metazoa</taxon>
        <taxon>Ecdysozoa</taxon>
        <taxon>Arthropoda</taxon>
        <taxon>Hexapoda</taxon>
        <taxon>Insecta</taxon>
        <taxon>Pterygota</taxon>
        <taxon>Neoptera</taxon>
        <taxon>Endopterygota</taxon>
        <taxon>Coleoptera</taxon>
        <taxon>Polyphaga</taxon>
        <taxon>Cucujiformia</taxon>
        <taxon>Chrysomeloidea</taxon>
        <taxon>Chrysomelidae</taxon>
        <taxon>Bruchinae</taxon>
        <taxon>Bruchini</taxon>
        <taxon>Callosobruchus</taxon>
    </lineage>
</organism>
<dbReference type="GO" id="GO:0005774">
    <property type="term" value="C:vacuolar membrane"/>
    <property type="evidence" value="ECO:0007669"/>
    <property type="project" value="TreeGrafter"/>
</dbReference>
<keyword evidence="5" id="KW-1185">Reference proteome</keyword>
<evidence type="ECO:0000313" key="4">
    <source>
        <dbReference type="EMBL" id="VEN53461.1"/>
    </source>
</evidence>
<comment type="similarity">
    <text evidence="1">Belongs to the SNAP family.</text>
</comment>
<dbReference type="PRINTS" id="PR00448">
    <property type="entry name" value="NSFATTACHMNT"/>
</dbReference>
<evidence type="ECO:0008006" key="6">
    <source>
        <dbReference type="Google" id="ProtNLM"/>
    </source>
</evidence>
<feature type="non-terminal residue" evidence="4">
    <location>
        <position position="1"/>
    </location>
</feature>